<evidence type="ECO:0000313" key="2">
    <source>
        <dbReference type="Proteomes" id="UP000728185"/>
    </source>
</evidence>
<keyword evidence="2" id="KW-1185">Reference proteome</keyword>
<dbReference type="EMBL" id="LUCM01007152">
    <property type="protein sequence ID" value="KAA0190355.1"/>
    <property type="molecule type" value="Genomic_DNA"/>
</dbReference>
<gene>
    <name evidence="1" type="ORF">FBUS_09616</name>
</gene>
<organism evidence="1 2">
    <name type="scientific">Fasciolopsis buskii</name>
    <dbReference type="NCBI Taxonomy" id="27845"/>
    <lineage>
        <taxon>Eukaryota</taxon>
        <taxon>Metazoa</taxon>
        <taxon>Spiralia</taxon>
        <taxon>Lophotrochozoa</taxon>
        <taxon>Platyhelminthes</taxon>
        <taxon>Trematoda</taxon>
        <taxon>Digenea</taxon>
        <taxon>Plagiorchiida</taxon>
        <taxon>Echinostomata</taxon>
        <taxon>Echinostomatoidea</taxon>
        <taxon>Fasciolidae</taxon>
        <taxon>Fasciolopsis</taxon>
    </lineage>
</organism>
<accession>A0A8E0VIL1</accession>
<name>A0A8E0VIL1_9TREM</name>
<proteinExistence type="predicted"/>
<dbReference type="Proteomes" id="UP000728185">
    <property type="component" value="Unassembled WGS sequence"/>
</dbReference>
<evidence type="ECO:0000313" key="1">
    <source>
        <dbReference type="EMBL" id="KAA0190355.1"/>
    </source>
</evidence>
<reference evidence="1" key="1">
    <citation type="submission" date="2019-05" db="EMBL/GenBank/DDBJ databases">
        <title>Annotation for the trematode Fasciolopsis buski.</title>
        <authorList>
            <person name="Choi Y.-J."/>
        </authorList>
    </citation>
    <scope>NUCLEOTIDE SEQUENCE</scope>
    <source>
        <strain evidence="1">HT</strain>
        <tissue evidence="1">Whole worm</tissue>
    </source>
</reference>
<comment type="caution">
    <text evidence="1">The sequence shown here is derived from an EMBL/GenBank/DDBJ whole genome shotgun (WGS) entry which is preliminary data.</text>
</comment>
<sequence length="125" mass="14714">MGAYGIYRAKQFFLNFSSRLVPQKRRSKTAKSASFLNTDDSEGLMEWFDANREQLEEEHPGQSAEELLKIARKLFRRVREADRHTRLCRRCHTVSVCPYDNGPSSFTSRICVKHSPRFLLDFFRH</sequence>
<protein>
    <submittedName>
        <fullName evidence="1">Uncharacterized protein</fullName>
    </submittedName>
</protein>
<dbReference type="AlphaFoldDB" id="A0A8E0VIL1"/>